<dbReference type="InterPro" id="IPR053151">
    <property type="entry name" value="RNase_H-like"/>
</dbReference>
<dbReference type="SUPFAM" id="SSF53098">
    <property type="entry name" value="Ribonuclease H-like"/>
    <property type="match status" value="1"/>
</dbReference>
<keyword evidence="3" id="KW-1185">Reference proteome</keyword>
<dbReference type="GO" id="GO:0003676">
    <property type="term" value="F:nucleic acid binding"/>
    <property type="evidence" value="ECO:0007669"/>
    <property type="project" value="InterPro"/>
</dbReference>
<dbReference type="GO" id="GO:0004523">
    <property type="term" value="F:RNA-DNA hybrid ribonuclease activity"/>
    <property type="evidence" value="ECO:0007669"/>
    <property type="project" value="InterPro"/>
</dbReference>
<reference evidence="2" key="2">
    <citation type="submission" date="2023-06" db="EMBL/GenBank/DDBJ databases">
        <authorList>
            <person name="Swenson N.G."/>
            <person name="Wegrzyn J.L."/>
            <person name="Mcevoy S.L."/>
        </authorList>
    </citation>
    <scope>NUCLEOTIDE SEQUENCE</scope>
    <source>
        <strain evidence="2">NS2018</strain>
        <tissue evidence="2">Leaf</tissue>
    </source>
</reference>
<dbReference type="PANTHER" id="PTHR47723">
    <property type="entry name" value="OS05G0353850 PROTEIN"/>
    <property type="match status" value="1"/>
</dbReference>
<evidence type="ECO:0000313" key="2">
    <source>
        <dbReference type="EMBL" id="KAK0589812.1"/>
    </source>
</evidence>
<dbReference type="PANTHER" id="PTHR47723:SF22">
    <property type="entry name" value="RNASE H TYPE-1 DOMAIN-CONTAINING PROTEIN"/>
    <property type="match status" value="1"/>
</dbReference>
<proteinExistence type="predicted"/>
<organism evidence="2 3">
    <name type="scientific">Acer saccharum</name>
    <name type="common">Sugar maple</name>
    <dbReference type="NCBI Taxonomy" id="4024"/>
    <lineage>
        <taxon>Eukaryota</taxon>
        <taxon>Viridiplantae</taxon>
        <taxon>Streptophyta</taxon>
        <taxon>Embryophyta</taxon>
        <taxon>Tracheophyta</taxon>
        <taxon>Spermatophyta</taxon>
        <taxon>Magnoliopsida</taxon>
        <taxon>eudicotyledons</taxon>
        <taxon>Gunneridae</taxon>
        <taxon>Pentapetalae</taxon>
        <taxon>rosids</taxon>
        <taxon>malvids</taxon>
        <taxon>Sapindales</taxon>
        <taxon>Sapindaceae</taxon>
        <taxon>Hippocastanoideae</taxon>
        <taxon>Acereae</taxon>
        <taxon>Acer</taxon>
    </lineage>
</organism>
<dbReference type="CDD" id="cd06222">
    <property type="entry name" value="RNase_H_like"/>
    <property type="match status" value="1"/>
</dbReference>
<reference evidence="2" key="1">
    <citation type="journal article" date="2022" name="Plant J.">
        <title>Strategies of tolerance reflected in two North American maple genomes.</title>
        <authorList>
            <person name="McEvoy S.L."/>
            <person name="Sezen U.U."/>
            <person name="Trouern-Trend A."/>
            <person name="McMahon S.M."/>
            <person name="Schaberg P.G."/>
            <person name="Yang J."/>
            <person name="Wegrzyn J.L."/>
            <person name="Swenson N.G."/>
        </authorList>
    </citation>
    <scope>NUCLEOTIDE SEQUENCE</scope>
    <source>
        <strain evidence="2">NS2018</strain>
    </source>
</reference>
<dbReference type="AlphaFoldDB" id="A0AA39VRH1"/>
<comment type="caution">
    <text evidence="2">The sequence shown here is derived from an EMBL/GenBank/DDBJ whole genome shotgun (WGS) entry which is preliminary data.</text>
</comment>
<name>A0AA39VRH1_ACESA</name>
<dbReference type="EMBL" id="JAUESC010000381">
    <property type="protein sequence ID" value="KAK0589812.1"/>
    <property type="molecule type" value="Genomic_DNA"/>
</dbReference>
<dbReference type="InterPro" id="IPR044730">
    <property type="entry name" value="RNase_H-like_dom_plant"/>
</dbReference>
<accession>A0AA39VRH1</accession>
<evidence type="ECO:0000259" key="1">
    <source>
        <dbReference type="Pfam" id="PF13456"/>
    </source>
</evidence>
<dbReference type="InterPro" id="IPR002156">
    <property type="entry name" value="RNaseH_domain"/>
</dbReference>
<dbReference type="Gene3D" id="3.30.420.10">
    <property type="entry name" value="Ribonuclease H-like superfamily/Ribonuclease H"/>
    <property type="match status" value="1"/>
</dbReference>
<dbReference type="InterPro" id="IPR036397">
    <property type="entry name" value="RNaseH_sf"/>
</dbReference>
<sequence length="135" mass="14342">MGLSGKAGIVGVLRNSLGVIVCSFSTPVEVLEVSTVELLAIHKACALCASRSDFIGENISIRSDSRSAVSWVNDKDFGNLCLWELIVDIRSLLLSLGNTAVVFCPRESNEAADSLAKLGSDLDEEVIEWPCSGGL</sequence>
<gene>
    <name evidence="2" type="ORF">LWI29_018820</name>
</gene>
<evidence type="ECO:0000313" key="3">
    <source>
        <dbReference type="Proteomes" id="UP001168877"/>
    </source>
</evidence>
<feature type="domain" description="RNase H type-1" evidence="1">
    <location>
        <begin position="4"/>
        <end position="118"/>
    </location>
</feature>
<protein>
    <recommendedName>
        <fullName evidence="1">RNase H type-1 domain-containing protein</fullName>
    </recommendedName>
</protein>
<dbReference type="InterPro" id="IPR012337">
    <property type="entry name" value="RNaseH-like_sf"/>
</dbReference>
<dbReference type="Proteomes" id="UP001168877">
    <property type="component" value="Unassembled WGS sequence"/>
</dbReference>
<dbReference type="Pfam" id="PF13456">
    <property type="entry name" value="RVT_3"/>
    <property type="match status" value="1"/>
</dbReference>